<gene>
    <name evidence="1" type="ORF">JCM19241_897</name>
</gene>
<reference evidence="1 2" key="1">
    <citation type="submission" date="2015-01" db="EMBL/GenBank/DDBJ databases">
        <title>Vibrio sp. C94 JCM 19241 whole genome shotgun sequence.</title>
        <authorList>
            <person name="Sawabe T."/>
            <person name="Meirelles P."/>
            <person name="Feng G."/>
            <person name="Sayaka M."/>
            <person name="Hattori M."/>
            <person name="Ohkuma M."/>
        </authorList>
    </citation>
    <scope>NUCLEOTIDE SEQUENCE [LARGE SCALE GENOMIC DNA]</scope>
    <source>
        <strain evidence="2">JCM 19241</strain>
    </source>
</reference>
<dbReference type="Gene3D" id="2.40.160.10">
    <property type="entry name" value="Porin"/>
    <property type="match status" value="1"/>
</dbReference>
<accession>A0A0B8QJ08</accession>
<dbReference type="STRING" id="1481914.JCM19241_897"/>
<dbReference type="InterPro" id="IPR023614">
    <property type="entry name" value="Porin_dom_sf"/>
</dbReference>
<name>A0A0B8QJ08_9VIBR</name>
<protein>
    <submittedName>
        <fullName evidence="1">Glucuronide transport facilitator UidC</fullName>
    </submittedName>
</protein>
<evidence type="ECO:0000313" key="1">
    <source>
        <dbReference type="EMBL" id="GAM74554.1"/>
    </source>
</evidence>
<sequence>MLATLSPAVMASEGQSDIDLEELQQQQEQKQLALYSGEISDGRLDEILEGADQLSTESELVTDQRSHSLDLTLKNEFRNADRPSASGAYGPKIDAWVQYFGFDYQTQNLLSWLDIEAGAHSTARIHADPDKSTRFYLDGHDSFTIFTGSVNIKPTDYIELKLGRFGTDYYAGTLDYYVPLLDESSVRPTPSYKEGAMLKTQLGNFHVYGAAAGRYAGGYYQDWTDYGVVTGIDPVTGELEVDEDYKYFLATVWDNTQNSGTEIGLGVSYLDDHSYQGMLNASQIYIDSNQAFWKLELRGFYAQLLGRTKDMNTMFLEMQGLEDVDNTFVTSAQLTYSKDGLTFIGSAGQVGNRLSH</sequence>
<dbReference type="AlphaFoldDB" id="A0A0B8QJ08"/>
<proteinExistence type="predicted"/>
<reference evidence="1 2" key="2">
    <citation type="submission" date="2015-01" db="EMBL/GenBank/DDBJ databases">
        <authorList>
            <consortium name="NBRP consortium"/>
            <person name="Sawabe T."/>
            <person name="Meirelles P."/>
            <person name="Feng G."/>
            <person name="Sayaka M."/>
            <person name="Hattori M."/>
            <person name="Ohkuma M."/>
        </authorList>
    </citation>
    <scope>NUCLEOTIDE SEQUENCE [LARGE SCALE GENOMIC DNA]</scope>
    <source>
        <strain evidence="2">JCM 19241</strain>
    </source>
</reference>
<evidence type="ECO:0000313" key="2">
    <source>
        <dbReference type="Proteomes" id="UP000031666"/>
    </source>
</evidence>
<dbReference type="EMBL" id="BBSC01000003">
    <property type="protein sequence ID" value="GAM74554.1"/>
    <property type="molecule type" value="Genomic_DNA"/>
</dbReference>
<comment type="caution">
    <text evidence="1">The sequence shown here is derived from an EMBL/GenBank/DDBJ whole genome shotgun (WGS) entry which is preliminary data.</text>
</comment>
<organism evidence="1 2">
    <name type="scientific">Vibrio ishigakensis</name>
    <dbReference type="NCBI Taxonomy" id="1481914"/>
    <lineage>
        <taxon>Bacteria</taxon>
        <taxon>Pseudomonadati</taxon>
        <taxon>Pseudomonadota</taxon>
        <taxon>Gammaproteobacteria</taxon>
        <taxon>Vibrionales</taxon>
        <taxon>Vibrionaceae</taxon>
        <taxon>Vibrio</taxon>
    </lineage>
</organism>
<dbReference type="Proteomes" id="UP000031666">
    <property type="component" value="Unassembled WGS sequence"/>
</dbReference>